<sequence length="141" mass="15111">MTEIVLWAVLALFVLREVIRAVFAYLGLYHSRAPEGDTATFQVSETLASTRLELLRLRGELETARLPAGARDPGRSGTEGSPEGGLVGFPGRVGEMTRRLTAIAENGRRFSGVRGAFTRGSLAQLAVDIVIIAVAVWIASS</sequence>
<feature type="region of interest" description="Disordered" evidence="1">
    <location>
        <begin position="67"/>
        <end position="88"/>
    </location>
</feature>
<proteinExistence type="predicted"/>
<dbReference type="Proteomes" id="UP000190637">
    <property type="component" value="Unassembled WGS sequence"/>
</dbReference>
<name>A0A1T4LSJ7_9ACTN</name>
<keyword evidence="2" id="KW-0472">Membrane</keyword>
<accession>A0A1T4LSJ7</accession>
<keyword evidence="2" id="KW-1133">Transmembrane helix</keyword>
<protein>
    <submittedName>
        <fullName evidence="3">Uncharacterized protein</fullName>
    </submittedName>
</protein>
<dbReference type="EMBL" id="FUWS01000002">
    <property type="protein sequence ID" value="SJZ57683.1"/>
    <property type="molecule type" value="Genomic_DNA"/>
</dbReference>
<evidence type="ECO:0000313" key="4">
    <source>
        <dbReference type="Proteomes" id="UP000190637"/>
    </source>
</evidence>
<keyword evidence="4" id="KW-1185">Reference proteome</keyword>
<dbReference type="AlphaFoldDB" id="A0A1T4LSJ7"/>
<dbReference type="RefSeq" id="WP_078760221.1">
    <property type="nucleotide sequence ID" value="NZ_FUWS01000002.1"/>
</dbReference>
<organism evidence="3 4">
    <name type="scientific">Marinactinospora thermotolerans DSM 45154</name>
    <dbReference type="NCBI Taxonomy" id="1122192"/>
    <lineage>
        <taxon>Bacteria</taxon>
        <taxon>Bacillati</taxon>
        <taxon>Actinomycetota</taxon>
        <taxon>Actinomycetes</taxon>
        <taxon>Streptosporangiales</taxon>
        <taxon>Nocardiopsidaceae</taxon>
        <taxon>Marinactinospora</taxon>
    </lineage>
</organism>
<gene>
    <name evidence="3" type="ORF">SAMN02745673_00805</name>
</gene>
<feature type="transmembrane region" description="Helical" evidence="2">
    <location>
        <begin position="121"/>
        <end position="139"/>
    </location>
</feature>
<evidence type="ECO:0000256" key="2">
    <source>
        <dbReference type="SAM" id="Phobius"/>
    </source>
</evidence>
<reference evidence="3 4" key="1">
    <citation type="submission" date="2017-02" db="EMBL/GenBank/DDBJ databases">
        <authorList>
            <person name="Peterson S.W."/>
        </authorList>
    </citation>
    <scope>NUCLEOTIDE SEQUENCE [LARGE SCALE GENOMIC DNA]</scope>
    <source>
        <strain evidence="3 4">DSM 45154</strain>
    </source>
</reference>
<evidence type="ECO:0000256" key="1">
    <source>
        <dbReference type="SAM" id="MobiDB-lite"/>
    </source>
</evidence>
<keyword evidence="2" id="KW-0812">Transmembrane</keyword>
<dbReference type="STRING" id="1122192.SAMN02745673_00805"/>
<evidence type="ECO:0000313" key="3">
    <source>
        <dbReference type="EMBL" id="SJZ57683.1"/>
    </source>
</evidence>